<keyword evidence="3" id="KW-1185">Reference proteome</keyword>
<proteinExistence type="predicted"/>
<feature type="region of interest" description="Disordered" evidence="1">
    <location>
        <begin position="1"/>
        <end position="29"/>
    </location>
</feature>
<evidence type="ECO:0000313" key="3">
    <source>
        <dbReference type="Proteomes" id="UP000033699"/>
    </source>
</evidence>
<dbReference type="PRINTS" id="PR01217">
    <property type="entry name" value="PRICHEXTENSN"/>
</dbReference>
<feature type="region of interest" description="Disordered" evidence="1">
    <location>
        <begin position="77"/>
        <end position="155"/>
    </location>
</feature>
<dbReference type="EMBL" id="JZKH01000017">
    <property type="protein sequence ID" value="KJS62090.1"/>
    <property type="molecule type" value="Genomic_DNA"/>
</dbReference>
<reference evidence="2 3" key="1">
    <citation type="submission" date="2015-02" db="EMBL/GenBank/DDBJ databases">
        <authorList>
            <person name="Ju K.-S."/>
            <person name="Doroghazi J.R."/>
            <person name="Metcalf W."/>
        </authorList>
    </citation>
    <scope>NUCLEOTIDE SEQUENCE [LARGE SCALE GENOMIC DNA]</scope>
    <source>
        <strain evidence="2 3">ATCC 31215</strain>
    </source>
</reference>
<dbReference type="OrthoDB" id="4350094at2"/>
<feature type="compositionally biased region" description="Low complexity" evidence="1">
    <location>
        <begin position="221"/>
        <end position="300"/>
    </location>
</feature>
<feature type="compositionally biased region" description="Basic residues" evidence="1">
    <location>
        <begin position="17"/>
        <end position="29"/>
    </location>
</feature>
<dbReference type="Proteomes" id="UP000033699">
    <property type="component" value="Unassembled WGS sequence"/>
</dbReference>
<dbReference type="RefSeq" id="WP_045694887.1">
    <property type="nucleotide sequence ID" value="NZ_JZKH01000017.1"/>
</dbReference>
<organism evidence="2 3">
    <name type="scientific">Streptomyces rubellomurinus (strain ATCC 31215)</name>
    <dbReference type="NCBI Taxonomy" id="359131"/>
    <lineage>
        <taxon>Bacteria</taxon>
        <taxon>Bacillati</taxon>
        <taxon>Actinomycetota</taxon>
        <taxon>Actinomycetes</taxon>
        <taxon>Kitasatosporales</taxon>
        <taxon>Streptomycetaceae</taxon>
        <taxon>Streptomyces</taxon>
    </lineage>
</organism>
<feature type="compositionally biased region" description="Low complexity" evidence="1">
    <location>
        <begin position="140"/>
        <end position="155"/>
    </location>
</feature>
<evidence type="ECO:0000256" key="1">
    <source>
        <dbReference type="SAM" id="MobiDB-lite"/>
    </source>
</evidence>
<sequence length="482" mass="47737">MTGPAEQPDGADAPARRAGRHAAPRTPVRVRLRGRALAMAAVPTALLMAAAYTPNPAVAEAAAGKCGTAPASVPDVAPVETPVPKSELPAPPPGPSAVPTGGPTSLPTQAPTQAPTQTPTQAPSVPAQQPTSPVKPPVQTPTTQPPAVRSAATGGSGAVSAVYRDGGTGTGTASQAGLIDDIVGGITHLLDPGSAASPSPSAKPGATTPAPATAPAPGAPAPRAGTQAQPAQPQQAPAAGTQGTGTQDTGAQDAAPAATPSAGPSGKAAPKPAAGAKPSAGASAAPAATPSGSPTATPTTDPNCAVDARNLTAGKAAGGDVVPLQNWTLQSSRLGLHGAAFHGVYDVRTPTGTKRVLKFVVDSVDIENLDMSTLEGNGVTFHVQGGPGTTSTMRNGPVTMYVERLSGHLSKVLGLPIPIDLGEITLTPDTLPRWLYDLIGSIPIPLELELTQVTAKQAGQFGGTLHIPGMHLFNDDAPYSDK</sequence>
<dbReference type="AlphaFoldDB" id="A0A0F2TII8"/>
<feature type="region of interest" description="Disordered" evidence="1">
    <location>
        <begin position="190"/>
        <end position="306"/>
    </location>
</feature>
<feature type="compositionally biased region" description="Low complexity" evidence="1">
    <location>
        <begin position="97"/>
        <end position="132"/>
    </location>
</feature>
<accession>A0A0F2TII8</accession>
<evidence type="ECO:0000313" key="2">
    <source>
        <dbReference type="EMBL" id="KJS62090.1"/>
    </source>
</evidence>
<protein>
    <submittedName>
        <fullName evidence="2">Uncharacterized protein</fullName>
    </submittedName>
</protein>
<name>A0A0F2TII8_STRR3</name>
<feature type="compositionally biased region" description="Low complexity" evidence="1">
    <location>
        <begin position="192"/>
        <end position="211"/>
    </location>
</feature>
<gene>
    <name evidence="2" type="ORF">VM95_11290</name>
</gene>
<comment type="caution">
    <text evidence="2">The sequence shown here is derived from an EMBL/GenBank/DDBJ whole genome shotgun (WGS) entry which is preliminary data.</text>
</comment>
<dbReference type="PATRIC" id="fig|359131.3.peg.2060"/>